<sequence>MRILVWHVHGSYLTSFVRGGHDYVLPVLPDRGPDGRGRARTWDWPASAREVAVDRLREEHLDVVVLQRPHEAALVERWTGRRVGRDLPAVYLEHNTPAGHAVATEHHVLRDPLLAGVPVVHVTHFNAMAWDCGDRPTTVVEHGIPDPGLRYEGTDPSLCVAVNEPVRRWRVAGSDLVLDLARTVPVSVYGMAADGLGALAEERGIPGLDRSRCHDLDQAQLHRAMARHRAYLHPYRWTSLGLALLEAMTLGMPVLALSTTEAPEAVPAAAGLVTNDVLALRAMARRLLADPDEARARGLEARAHALRRHSLTRFLLDWDRVLKEVTP</sequence>
<comment type="caution">
    <text evidence="1">The sequence shown here is derived from an EMBL/GenBank/DDBJ whole genome shotgun (WGS) entry which is preliminary data.</text>
</comment>
<dbReference type="RefSeq" id="WP_345204624.1">
    <property type="nucleotide sequence ID" value="NZ_BAABGM010000011.1"/>
</dbReference>
<dbReference type="Proteomes" id="UP001500945">
    <property type="component" value="Unassembled WGS sequence"/>
</dbReference>
<organism evidence="1 2">
    <name type="scientific">Fodinibacter luteus</name>
    <dbReference type="NCBI Taxonomy" id="552064"/>
    <lineage>
        <taxon>Bacteria</taxon>
        <taxon>Bacillati</taxon>
        <taxon>Actinomycetota</taxon>
        <taxon>Actinomycetes</taxon>
        <taxon>Micrococcales</taxon>
        <taxon>Intrasporangiaceae</taxon>
        <taxon>Fodinibacter (ex Wang et al. 2009)</taxon>
    </lineage>
</organism>
<evidence type="ECO:0000313" key="1">
    <source>
        <dbReference type="EMBL" id="GAA4404406.1"/>
    </source>
</evidence>
<evidence type="ECO:0000313" key="2">
    <source>
        <dbReference type="Proteomes" id="UP001500945"/>
    </source>
</evidence>
<protein>
    <submittedName>
        <fullName evidence="1">Glycosyltransferase</fullName>
    </submittedName>
</protein>
<name>A0ABP8KDP6_9MICO</name>
<reference evidence="2" key="1">
    <citation type="journal article" date="2019" name="Int. J. Syst. Evol. Microbiol.">
        <title>The Global Catalogue of Microorganisms (GCM) 10K type strain sequencing project: providing services to taxonomists for standard genome sequencing and annotation.</title>
        <authorList>
            <consortium name="The Broad Institute Genomics Platform"/>
            <consortium name="The Broad Institute Genome Sequencing Center for Infectious Disease"/>
            <person name="Wu L."/>
            <person name="Ma J."/>
        </authorList>
    </citation>
    <scope>NUCLEOTIDE SEQUENCE [LARGE SCALE GENOMIC DNA]</scope>
    <source>
        <strain evidence="2">JCM 17809</strain>
    </source>
</reference>
<gene>
    <name evidence="1" type="ORF">GCM10023168_17010</name>
</gene>
<dbReference type="Pfam" id="PF13692">
    <property type="entry name" value="Glyco_trans_1_4"/>
    <property type="match status" value="1"/>
</dbReference>
<keyword evidence="2" id="KW-1185">Reference proteome</keyword>
<proteinExistence type="predicted"/>
<accession>A0ABP8KDP6</accession>
<dbReference type="SUPFAM" id="SSF53756">
    <property type="entry name" value="UDP-Glycosyltransferase/glycogen phosphorylase"/>
    <property type="match status" value="1"/>
</dbReference>
<dbReference type="Gene3D" id="3.40.50.2000">
    <property type="entry name" value="Glycogen Phosphorylase B"/>
    <property type="match status" value="1"/>
</dbReference>
<dbReference type="EMBL" id="BAABGM010000011">
    <property type="protein sequence ID" value="GAA4404406.1"/>
    <property type="molecule type" value="Genomic_DNA"/>
</dbReference>